<dbReference type="GO" id="GO:0019569">
    <property type="term" value="P:L-arabinose catabolic process to D-xylulose 5-phosphate"/>
    <property type="evidence" value="ECO:0007669"/>
    <property type="project" value="UniProtKB-UniPathway"/>
</dbReference>
<comment type="similarity">
    <text evidence="8">Belongs to the ribulokinase family.</text>
</comment>
<evidence type="ECO:0000256" key="4">
    <source>
        <dbReference type="ARBA" id="ARBA00022840"/>
    </source>
</evidence>
<dbReference type="GO" id="GO:0019150">
    <property type="term" value="F:D-ribulokinase activity"/>
    <property type="evidence" value="ECO:0007669"/>
    <property type="project" value="TreeGrafter"/>
</dbReference>
<comment type="catalytic activity">
    <reaction evidence="8">
        <text>L-ribulose + ATP = L-ribulose 5-phosphate + ADP + H(+)</text>
        <dbReference type="Rhea" id="RHEA:22072"/>
        <dbReference type="ChEBI" id="CHEBI:15378"/>
        <dbReference type="ChEBI" id="CHEBI:16880"/>
        <dbReference type="ChEBI" id="CHEBI:30616"/>
        <dbReference type="ChEBI" id="CHEBI:58226"/>
        <dbReference type="ChEBI" id="CHEBI:456216"/>
        <dbReference type="EC" id="2.7.1.16"/>
    </reaction>
</comment>
<evidence type="ECO:0000256" key="1">
    <source>
        <dbReference type="ARBA" id="ARBA00022679"/>
    </source>
</evidence>
<proteinExistence type="inferred from homology"/>
<keyword evidence="3 8" id="KW-0418">Kinase</keyword>
<evidence type="ECO:0000256" key="2">
    <source>
        <dbReference type="ARBA" id="ARBA00022741"/>
    </source>
</evidence>
<dbReference type="EMBL" id="UAUU01000009">
    <property type="protein sequence ID" value="SPZ87198.1"/>
    <property type="molecule type" value="Genomic_DNA"/>
</dbReference>
<evidence type="ECO:0000256" key="3">
    <source>
        <dbReference type="ARBA" id="ARBA00022777"/>
    </source>
</evidence>
<evidence type="ECO:0000259" key="10">
    <source>
        <dbReference type="Pfam" id="PF02782"/>
    </source>
</evidence>
<dbReference type="CDD" id="cd07781">
    <property type="entry name" value="ASKHA_NBD_FGGY_L-RBK"/>
    <property type="match status" value="1"/>
</dbReference>
<dbReference type="InterPro" id="IPR005929">
    <property type="entry name" value="Ribulokinase"/>
</dbReference>
<name>A0A2X2IZG9_SPHMU</name>
<dbReference type="NCBIfam" id="TIGR01234">
    <property type="entry name" value="L-ribulokinase"/>
    <property type="match status" value="1"/>
</dbReference>
<dbReference type="Pfam" id="PF02782">
    <property type="entry name" value="FGGY_C"/>
    <property type="match status" value="1"/>
</dbReference>
<dbReference type="InterPro" id="IPR043129">
    <property type="entry name" value="ATPase_NBD"/>
</dbReference>
<keyword evidence="4" id="KW-0067">ATP-binding</keyword>
<dbReference type="EC" id="2.7.1.16" evidence="7 8"/>
<evidence type="ECO:0000259" key="9">
    <source>
        <dbReference type="Pfam" id="PF00370"/>
    </source>
</evidence>
<dbReference type="GO" id="GO:0008741">
    <property type="term" value="F:ribulokinase activity"/>
    <property type="evidence" value="ECO:0007669"/>
    <property type="project" value="UniProtKB-UniRule"/>
</dbReference>
<dbReference type="Gene3D" id="3.30.420.40">
    <property type="match status" value="1"/>
</dbReference>
<protein>
    <recommendedName>
        <fullName evidence="7 8">Ribulokinase</fullName>
        <ecNumber evidence="7 8">2.7.1.16</ecNumber>
    </recommendedName>
</protein>
<sequence length="595" mass="65142">MTLIIFSRRTSERGGLKNKALETIISYKPNSAKMNKSYVIGVDYGSDSVRSVLVDANNGEEIASSVFYYPRWKRGAYCDAALSQFRQHPLDYIEGLEATIKDCLLKSEIDNIGAAVKAISVDTTGSTPVAVNAAGVPLALLDEFKDNPNAMFVLWKDHTAVGEAKEINLHNQNSSVDYLKYVGGVYSSEWFWAKLLHVFRADEKVRAATYSWVEHCDYIPFLLTGGTQVSAMKRGVCSAGHKSLWAEEFDGLPPNSFFSTLDPLLDGLVDRLFSETYTADQSAGQLSEEWAQRLGLTTSVVVGVGAFDCHMGAVGGQIEPYYLSKVMGTSTCDMLVAPKEEVQHTLVRGICGQVDGSIIPGMIGMEAGQSAFGDAYAWLKQVLLWPTKNLIQDVEEIDERTREQLIAALEEKLLVSLSEQAALLPVTETSELALDWLNGRRTPDADQSLKGAITGLHLGTDAPRIFRAIVEATCFGAKAIVDRFVEQGIPVKGLIGLGGVAKKSPFIMQMMANVMNMPIRIHKSEQTCAIGAAMFAATAAGLYNRVEDAMKAMGQGFERTYIPEEKWVSIYAERYEHYKALGAFVEGKESLAITV</sequence>
<feature type="domain" description="Carbohydrate kinase FGGY N-terminal" evidence="9">
    <location>
        <begin position="38"/>
        <end position="315"/>
    </location>
</feature>
<evidence type="ECO:0000313" key="12">
    <source>
        <dbReference type="Proteomes" id="UP000251241"/>
    </source>
</evidence>
<dbReference type="GO" id="GO:0005737">
    <property type="term" value="C:cytoplasm"/>
    <property type="evidence" value="ECO:0007669"/>
    <property type="project" value="TreeGrafter"/>
</dbReference>
<keyword evidence="6 8" id="KW-0119">Carbohydrate metabolism</keyword>
<feature type="domain" description="Carbohydrate kinase FGGY C-terminal" evidence="10">
    <location>
        <begin position="325"/>
        <end position="540"/>
    </location>
</feature>
<dbReference type="SUPFAM" id="SSF53067">
    <property type="entry name" value="Actin-like ATPase domain"/>
    <property type="match status" value="2"/>
</dbReference>
<evidence type="ECO:0000256" key="6">
    <source>
        <dbReference type="ARBA" id="ARBA00023277"/>
    </source>
</evidence>
<dbReference type="NCBIfam" id="NF003154">
    <property type="entry name" value="PRK04123.1"/>
    <property type="match status" value="1"/>
</dbReference>
<dbReference type="Gene3D" id="1.20.58.2240">
    <property type="match status" value="1"/>
</dbReference>
<evidence type="ECO:0000256" key="8">
    <source>
        <dbReference type="RuleBase" id="RU003455"/>
    </source>
</evidence>
<dbReference type="UniPathway" id="UPA00145">
    <property type="reaction ID" value="UER00566"/>
</dbReference>
<dbReference type="InterPro" id="IPR018484">
    <property type="entry name" value="FGGY_N"/>
</dbReference>
<comment type="pathway">
    <text evidence="8">Carbohydrate degradation; L-arabinose degradation via L-ribulose; D-xylulose 5-phosphate from L-arabinose (bacterial route): step 2/3.</text>
</comment>
<keyword evidence="5 8" id="KW-0054">Arabinose catabolism</keyword>
<keyword evidence="1 8" id="KW-0808">Transferase</keyword>
<dbReference type="PANTHER" id="PTHR43435:SF4">
    <property type="entry name" value="FGGY CARBOHYDRATE KINASE DOMAIN-CONTAINING PROTEIN"/>
    <property type="match status" value="1"/>
</dbReference>
<dbReference type="InterPro" id="IPR018485">
    <property type="entry name" value="FGGY_C"/>
</dbReference>
<keyword evidence="2" id="KW-0547">Nucleotide-binding</keyword>
<evidence type="ECO:0000256" key="5">
    <source>
        <dbReference type="ARBA" id="ARBA00022935"/>
    </source>
</evidence>
<accession>A0A2X2IZG9</accession>
<dbReference type="GO" id="GO:0005524">
    <property type="term" value="F:ATP binding"/>
    <property type="evidence" value="ECO:0007669"/>
    <property type="project" value="UniProtKB-UniRule"/>
</dbReference>
<evidence type="ECO:0000256" key="7">
    <source>
        <dbReference type="NCBIfam" id="TIGR01234"/>
    </source>
</evidence>
<evidence type="ECO:0000313" key="11">
    <source>
        <dbReference type="EMBL" id="SPZ87198.1"/>
    </source>
</evidence>
<dbReference type="AlphaFoldDB" id="A0A2X2IZG9"/>
<dbReference type="Proteomes" id="UP000251241">
    <property type="component" value="Unassembled WGS sequence"/>
</dbReference>
<organism evidence="11 12">
    <name type="scientific">Sphingobacterium multivorum</name>
    <dbReference type="NCBI Taxonomy" id="28454"/>
    <lineage>
        <taxon>Bacteria</taxon>
        <taxon>Pseudomonadati</taxon>
        <taxon>Bacteroidota</taxon>
        <taxon>Sphingobacteriia</taxon>
        <taxon>Sphingobacteriales</taxon>
        <taxon>Sphingobacteriaceae</taxon>
        <taxon>Sphingobacterium</taxon>
    </lineage>
</organism>
<gene>
    <name evidence="11" type="primary">araB</name>
    <name evidence="11" type="ORF">NCTC11343_02770</name>
</gene>
<reference evidence="11 12" key="1">
    <citation type="submission" date="2018-06" db="EMBL/GenBank/DDBJ databases">
        <authorList>
            <consortium name="Pathogen Informatics"/>
            <person name="Doyle S."/>
        </authorList>
    </citation>
    <scope>NUCLEOTIDE SEQUENCE [LARGE SCALE GENOMIC DNA]</scope>
    <source>
        <strain evidence="11 12">NCTC11343</strain>
    </source>
</reference>
<dbReference type="PANTHER" id="PTHR43435">
    <property type="entry name" value="RIBULOKINASE"/>
    <property type="match status" value="1"/>
</dbReference>
<dbReference type="Pfam" id="PF00370">
    <property type="entry name" value="FGGY_N"/>
    <property type="match status" value="1"/>
</dbReference>